<dbReference type="EMBL" id="VXIS01000054">
    <property type="protein sequence ID" value="KAA8909781.1"/>
    <property type="molecule type" value="Genomic_DNA"/>
</dbReference>
<dbReference type="PANTHER" id="PTHR34706:SF3">
    <property type="entry name" value="ANKYRIN REPEAT PROTEIN (AFU_ORTHOLOGUE AFUA_7G06200)"/>
    <property type="match status" value="1"/>
</dbReference>
<evidence type="ECO:0000313" key="1">
    <source>
        <dbReference type="EMBL" id="KAA8909781.1"/>
    </source>
</evidence>
<sequence>MLSAHIVEKGLEAIIPTDSIDAIEIARSAEAEADRICALLGISPYGTPDLTKIGLYDIIVFCDDSGSMLQDTRFEDQKSVVQRVSRIARTYNRSGLSLRFINFEDDENYNHLSQDEINGVMSKVFPSGSTKLGTKLLEKVLFPFVLNPARRMALNKPVLISIITDGEPTDENVDTLKHAILACKSELGKCVNSRGLPYGRSAVTFQINRIGNSPESKRFMDRLSNDPEIANLIFCNDETLDAAVRKAGPDSGALNTWVCALFAASSVIQKLRELIIVS</sequence>
<evidence type="ECO:0000313" key="2">
    <source>
        <dbReference type="Proteomes" id="UP000326924"/>
    </source>
</evidence>
<reference evidence="1 2" key="1">
    <citation type="submission" date="2019-09" db="EMBL/GenBank/DDBJ databases">
        <title>Draft genome of the ectomycorrhizal ascomycete Sphaerosporella brunnea.</title>
        <authorList>
            <consortium name="DOE Joint Genome Institute"/>
            <person name="Benucci G.M."/>
            <person name="Marozzi G."/>
            <person name="Antonielli L."/>
            <person name="Sanchez S."/>
            <person name="Marco P."/>
            <person name="Wang X."/>
            <person name="Falini L.B."/>
            <person name="Barry K."/>
            <person name="Haridas S."/>
            <person name="Lipzen A."/>
            <person name="Labutti K."/>
            <person name="Grigoriev I.V."/>
            <person name="Murat C."/>
            <person name="Martin F."/>
            <person name="Albertini E."/>
            <person name="Donnini D."/>
            <person name="Bonito G."/>
        </authorList>
    </citation>
    <scope>NUCLEOTIDE SEQUENCE [LARGE SCALE GENOMIC DNA]</scope>
    <source>
        <strain evidence="1 2">Sb_GMNB300</strain>
    </source>
</reference>
<dbReference type="Gene3D" id="3.40.50.410">
    <property type="entry name" value="von Willebrand factor, type A domain"/>
    <property type="match status" value="1"/>
</dbReference>
<dbReference type="PANTHER" id="PTHR34706">
    <property type="entry name" value="SLR1338 PROTEIN"/>
    <property type="match status" value="1"/>
</dbReference>
<dbReference type="InParanoid" id="A0A5J5F1Q6"/>
<protein>
    <recommendedName>
        <fullName evidence="3">VWFA domain-containing protein</fullName>
    </recommendedName>
</protein>
<organism evidence="1 2">
    <name type="scientific">Sphaerosporella brunnea</name>
    <dbReference type="NCBI Taxonomy" id="1250544"/>
    <lineage>
        <taxon>Eukaryota</taxon>
        <taxon>Fungi</taxon>
        <taxon>Dikarya</taxon>
        <taxon>Ascomycota</taxon>
        <taxon>Pezizomycotina</taxon>
        <taxon>Pezizomycetes</taxon>
        <taxon>Pezizales</taxon>
        <taxon>Pyronemataceae</taxon>
        <taxon>Sphaerosporella</taxon>
    </lineage>
</organism>
<dbReference type="Proteomes" id="UP000326924">
    <property type="component" value="Unassembled WGS sequence"/>
</dbReference>
<dbReference type="OrthoDB" id="2142040at2759"/>
<name>A0A5J5F1Q6_9PEZI</name>
<evidence type="ECO:0008006" key="3">
    <source>
        <dbReference type="Google" id="ProtNLM"/>
    </source>
</evidence>
<proteinExistence type="predicted"/>
<gene>
    <name evidence="1" type="ORF">FN846DRAFT_775959</name>
</gene>
<dbReference type="InterPro" id="IPR036465">
    <property type="entry name" value="vWFA_dom_sf"/>
</dbReference>
<keyword evidence="2" id="KW-1185">Reference proteome</keyword>
<dbReference type="SUPFAM" id="SSF53300">
    <property type="entry name" value="vWA-like"/>
    <property type="match status" value="1"/>
</dbReference>
<comment type="caution">
    <text evidence="1">The sequence shown here is derived from an EMBL/GenBank/DDBJ whole genome shotgun (WGS) entry which is preliminary data.</text>
</comment>
<accession>A0A5J5F1Q6</accession>
<dbReference type="AlphaFoldDB" id="A0A5J5F1Q6"/>